<feature type="domain" description="Glycosyltransferase 2-like" evidence="1">
    <location>
        <begin position="11"/>
        <end position="127"/>
    </location>
</feature>
<accession>A0ABS8BNQ6</accession>
<proteinExistence type="predicted"/>
<dbReference type="Gene3D" id="3.90.550.10">
    <property type="entry name" value="Spore Coat Polysaccharide Biosynthesis Protein SpsA, Chain A"/>
    <property type="match status" value="1"/>
</dbReference>
<comment type="caution">
    <text evidence="2">The sequence shown here is derived from an EMBL/GenBank/DDBJ whole genome shotgun (WGS) entry which is preliminary data.</text>
</comment>
<dbReference type="Pfam" id="PF00535">
    <property type="entry name" value="Glycos_transf_2"/>
    <property type="match status" value="1"/>
</dbReference>
<evidence type="ECO:0000313" key="2">
    <source>
        <dbReference type="EMBL" id="MCB5197351.1"/>
    </source>
</evidence>
<reference evidence="2 3" key="1">
    <citation type="submission" date="2021-10" db="EMBL/GenBank/DDBJ databases">
        <authorList>
            <person name="Chen M."/>
        </authorList>
    </citation>
    <scope>NUCLEOTIDE SEQUENCE [LARGE SCALE GENOMIC DNA]</scope>
    <source>
        <strain evidence="2 3">H3-26</strain>
    </source>
</reference>
<dbReference type="RefSeq" id="WP_226765051.1">
    <property type="nucleotide sequence ID" value="NZ_JAJAWG010000013.1"/>
</dbReference>
<name>A0ABS8BNQ6_9NEIS</name>
<dbReference type="CDD" id="cd04186">
    <property type="entry name" value="GT_2_like_c"/>
    <property type="match status" value="1"/>
</dbReference>
<protein>
    <submittedName>
        <fullName evidence="2">Glycosyltransferase family 2 protein</fullName>
    </submittedName>
</protein>
<organism evidence="2 3">
    <name type="scientific">Deefgea salmonis</name>
    <dbReference type="NCBI Taxonomy" id="2875502"/>
    <lineage>
        <taxon>Bacteria</taxon>
        <taxon>Pseudomonadati</taxon>
        <taxon>Pseudomonadota</taxon>
        <taxon>Betaproteobacteria</taxon>
        <taxon>Neisseriales</taxon>
        <taxon>Chitinibacteraceae</taxon>
        <taxon>Deefgea</taxon>
    </lineage>
</organism>
<gene>
    <name evidence="2" type="ORF">LG219_13880</name>
</gene>
<dbReference type="EMBL" id="JAJAWG010000013">
    <property type="protein sequence ID" value="MCB5197351.1"/>
    <property type="molecule type" value="Genomic_DNA"/>
</dbReference>
<dbReference type="PANTHER" id="PTHR43179:SF7">
    <property type="entry name" value="RHAMNOSYLTRANSFERASE WBBL"/>
    <property type="match status" value="1"/>
</dbReference>
<sequence length="332" mass="36909">MMSIRLKPVLSVIVVAYNNEPEISACLASIQQACTGISYEIIVVDNASRDGSAVQVRQFDEQIQLLRSEVNLGFAAGNNLAFKHAKGQYLALVNPDARPEVGSLARALTCLQDQPRIGMLGGRLLAENGQDQPSARCFPSVLNDFLVISGLSNRFPRSRFFGRVDRTWADPNLASVVDWVPGAFVVLSAKVLAQVGVFDERFFLYFEEVDLCRRIKAAGFEVWYQPECCAVHIGGVSSARVEGKHFNSHGSQLSLWRMRSAMLYYRKHHGGLVAWGACQLERVWHGMRILRNQARSVPCAYDKCEESRALRGLLAQAWRDTAGGRVSPPLPW</sequence>
<keyword evidence="3" id="KW-1185">Reference proteome</keyword>
<dbReference type="Proteomes" id="UP001198034">
    <property type="component" value="Unassembled WGS sequence"/>
</dbReference>
<dbReference type="PANTHER" id="PTHR43179">
    <property type="entry name" value="RHAMNOSYLTRANSFERASE WBBL"/>
    <property type="match status" value="1"/>
</dbReference>
<dbReference type="SUPFAM" id="SSF53448">
    <property type="entry name" value="Nucleotide-diphospho-sugar transferases"/>
    <property type="match status" value="1"/>
</dbReference>
<evidence type="ECO:0000259" key="1">
    <source>
        <dbReference type="Pfam" id="PF00535"/>
    </source>
</evidence>
<dbReference type="InterPro" id="IPR029044">
    <property type="entry name" value="Nucleotide-diphossugar_trans"/>
</dbReference>
<evidence type="ECO:0000313" key="3">
    <source>
        <dbReference type="Proteomes" id="UP001198034"/>
    </source>
</evidence>
<dbReference type="InterPro" id="IPR001173">
    <property type="entry name" value="Glyco_trans_2-like"/>
</dbReference>